<evidence type="ECO:0000313" key="4">
    <source>
        <dbReference type="Proteomes" id="UP000487350"/>
    </source>
</evidence>
<accession>A0A844BD14</accession>
<evidence type="ECO:0000256" key="2">
    <source>
        <dbReference type="SAM" id="SignalP"/>
    </source>
</evidence>
<evidence type="ECO:0000313" key="3">
    <source>
        <dbReference type="EMBL" id="MRD49347.1"/>
    </source>
</evidence>
<gene>
    <name evidence="3" type="ORF">GHT07_18890</name>
</gene>
<dbReference type="EMBL" id="WJBU01000023">
    <property type="protein sequence ID" value="MRD49347.1"/>
    <property type="molecule type" value="Genomic_DNA"/>
</dbReference>
<reference evidence="3 4" key="1">
    <citation type="submission" date="2019-11" db="EMBL/GenBank/DDBJ databases">
        <title>Caenimonas koreensis gen. nov., sp. nov., isolated from activated sludge.</title>
        <authorList>
            <person name="Seung H.R."/>
        </authorList>
    </citation>
    <scope>NUCLEOTIDE SEQUENCE [LARGE SCALE GENOMIC DNA]</scope>
    <source>
        <strain evidence="3 4">EMB320</strain>
    </source>
</reference>
<feature type="region of interest" description="Disordered" evidence="1">
    <location>
        <begin position="80"/>
        <end position="110"/>
    </location>
</feature>
<name>A0A844BD14_9BURK</name>
<proteinExistence type="predicted"/>
<feature type="compositionally biased region" description="Low complexity" evidence="1">
    <location>
        <begin position="82"/>
        <end position="94"/>
    </location>
</feature>
<dbReference type="RefSeq" id="WP_153586660.1">
    <property type="nucleotide sequence ID" value="NZ_WJBU01000023.1"/>
</dbReference>
<evidence type="ECO:0000256" key="1">
    <source>
        <dbReference type="SAM" id="MobiDB-lite"/>
    </source>
</evidence>
<dbReference type="AlphaFoldDB" id="A0A844BD14"/>
<dbReference type="Proteomes" id="UP000487350">
    <property type="component" value="Unassembled WGS sequence"/>
</dbReference>
<keyword evidence="2" id="KW-0732">Signal</keyword>
<dbReference type="OrthoDB" id="7022621at2"/>
<protein>
    <submittedName>
        <fullName evidence="3">Uncharacterized protein</fullName>
    </submittedName>
</protein>
<organism evidence="3 4">
    <name type="scientific">Caenimonas koreensis DSM 17982</name>
    <dbReference type="NCBI Taxonomy" id="1121255"/>
    <lineage>
        <taxon>Bacteria</taxon>
        <taxon>Pseudomonadati</taxon>
        <taxon>Pseudomonadota</taxon>
        <taxon>Betaproteobacteria</taxon>
        <taxon>Burkholderiales</taxon>
        <taxon>Comamonadaceae</taxon>
        <taxon>Caenimonas</taxon>
    </lineage>
</organism>
<keyword evidence="4" id="KW-1185">Reference proteome</keyword>
<feature type="compositionally biased region" description="Polar residues" evidence="1">
    <location>
        <begin position="95"/>
        <end position="110"/>
    </location>
</feature>
<comment type="caution">
    <text evidence="3">The sequence shown here is derived from an EMBL/GenBank/DDBJ whole genome shotgun (WGS) entry which is preliminary data.</text>
</comment>
<sequence length="110" mass="11442">MSSFKPVRWLALIFISATAIAQQPPQPVASSPQPPAAATYRSAFDGYRPFTDEKVLTWPESNGTVGRIGGWRAYAAEVQGKPAPAAAGPATPAASGSQRPASQVGSGHQH</sequence>
<feature type="chain" id="PRO_5032560390" evidence="2">
    <location>
        <begin position="22"/>
        <end position="110"/>
    </location>
</feature>
<feature type="signal peptide" evidence="2">
    <location>
        <begin position="1"/>
        <end position="21"/>
    </location>
</feature>